<keyword evidence="2" id="KW-0808">Transferase</keyword>
<proteinExistence type="inferred from homology"/>
<evidence type="ECO:0008006" key="5">
    <source>
        <dbReference type="Google" id="ProtNLM"/>
    </source>
</evidence>
<reference evidence="3" key="1">
    <citation type="submission" date="2020-01" db="EMBL/GenBank/DDBJ databases">
        <authorList>
            <person name="Mishra B."/>
        </authorList>
    </citation>
    <scope>NUCLEOTIDE SEQUENCE [LARGE SCALE GENOMIC DNA]</scope>
</reference>
<dbReference type="InterPro" id="IPR002213">
    <property type="entry name" value="UDP_glucos_trans"/>
</dbReference>
<protein>
    <recommendedName>
        <fullName evidence="5">Glycosyltransferase</fullName>
    </recommendedName>
</protein>
<keyword evidence="4" id="KW-1185">Reference proteome</keyword>
<comment type="caution">
    <text evidence="3">The sequence shown here is derived from an EMBL/GenBank/DDBJ whole genome shotgun (WGS) entry which is preliminary data.</text>
</comment>
<comment type="similarity">
    <text evidence="1">Belongs to the UDP-glycosyltransferase family.</text>
</comment>
<evidence type="ECO:0000256" key="1">
    <source>
        <dbReference type="ARBA" id="ARBA00009995"/>
    </source>
</evidence>
<evidence type="ECO:0000313" key="4">
    <source>
        <dbReference type="Proteomes" id="UP000467841"/>
    </source>
</evidence>
<name>A0A6D2L6C7_9BRAS</name>
<dbReference type="Proteomes" id="UP000467841">
    <property type="component" value="Unassembled WGS sequence"/>
</dbReference>
<evidence type="ECO:0000256" key="2">
    <source>
        <dbReference type="ARBA" id="ARBA00022679"/>
    </source>
</evidence>
<dbReference type="PANTHER" id="PTHR48049">
    <property type="entry name" value="GLYCOSYLTRANSFERASE"/>
    <property type="match status" value="1"/>
</dbReference>
<dbReference type="Pfam" id="PF00201">
    <property type="entry name" value="UDPGT"/>
    <property type="match status" value="1"/>
</dbReference>
<dbReference type="OrthoDB" id="5835829at2759"/>
<dbReference type="AlphaFoldDB" id="A0A6D2L6C7"/>
<dbReference type="EMBL" id="CACVBM020001862">
    <property type="protein sequence ID" value="CAA7061242.1"/>
    <property type="molecule type" value="Genomic_DNA"/>
</dbReference>
<dbReference type="PANTHER" id="PTHR48049:SF20">
    <property type="entry name" value="UDP-GLYCOSYLTRANSFERASE 79B4-RELATED"/>
    <property type="match status" value="1"/>
</dbReference>
<dbReference type="GO" id="GO:0035251">
    <property type="term" value="F:UDP-glucosyltransferase activity"/>
    <property type="evidence" value="ECO:0007669"/>
    <property type="project" value="InterPro"/>
</dbReference>
<accession>A0A6D2L6C7</accession>
<sequence>MIPYVHLANKLAEKGHLVTFLLPKKAKLKLEPLSLFPDSIVFEPLTVPHVDGLPVGAETTADVPNPTGNYIYDAMALLRGDIEAKVRALKPDVIFFDFADWVPEMAKEFGVKSVNYQIVSAVSTAMALAPGAELGHHQPPGYPSSKMVLRGYDATLCSLFASSCSMLLRRIANGLKKCDVISIRTCAELEGEYIGFIERECQKKVLLSGPLLPELQEIAFMEKEQFQELCLGMELTGLPFLAAVKPPKGSSTTQVALPEGFEERVKGRGIIWGEWLDQPLILSHRSVGCFVNHCGFGTMWESLVRDVQIVHIPQLYDQALTTRLCAEELEVSVKVQREDSGWFSKESLRDAVNSVMDKDSEIGNLVKRNHKKLRETLVSPGFFSGYADQFVEALENEVNNMESS</sequence>
<gene>
    <name evidence="3" type="ORF">MERR_LOCUS48478</name>
</gene>
<dbReference type="InterPro" id="IPR050481">
    <property type="entry name" value="UDP-glycosyltransf_plant"/>
</dbReference>
<dbReference type="FunFam" id="3.40.50.2000:FF:000037">
    <property type="entry name" value="Glycosyltransferase"/>
    <property type="match status" value="1"/>
</dbReference>
<dbReference type="CDD" id="cd03784">
    <property type="entry name" value="GT1_Gtf-like"/>
    <property type="match status" value="1"/>
</dbReference>
<evidence type="ECO:0000313" key="3">
    <source>
        <dbReference type="EMBL" id="CAA7061242.1"/>
    </source>
</evidence>
<dbReference type="SUPFAM" id="SSF53756">
    <property type="entry name" value="UDP-Glycosyltransferase/glycogen phosphorylase"/>
    <property type="match status" value="1"/>
</dbReference>
<organism evidence="3 4">
    <name type="scientific">Microthlaspi erraticum</name>
    <dbReference type="NCBI Taxonomy" id="1685480"/>
    <lineage>
        <taxon>Eukaryota</taxon>
        <taxon>Viridiplantae</taxon>
        <taxon>Streptophyta</taxon>
        <taxon>Embryophyta</taxon>
        <taxon>Tracheophyta</taxon>
        <taxon>Spermatophyta</taxon>
        <taxon>Magnoliopsida</taxon>
        <taxon>eudicotyledons</taxon>
        <taxon>Gunneridae</taxon>
        <taxon>Pentapetalae</taxon>
        <taxon>rosids</taxon>
        <taxon>malvids</taxon>
        <taxon>Brassicales</taxon>
        <taxon>Brassicaceae</taxon>
        <taxon>Coluteocarpeae</taxon>
        <taxon>Microthlaspi</taxon>
    </lineage>
</organism>
<dbReference type="Gene3D" id="3.40.50.2000">
    <property type="entry name" value="Glycogen Phosphorylase B"/>
    <property type="match status" value="2"/>
</dbReference>